<dbReference type="InterPro" id="IPR009057">
    <property type="entry name" value="Homeodomain-like_sf"/>
</dbReference>
<evidence type="ECO:0000256" key="4">
    <source>
        <dbReference type="ARBA" id="ARBA00023306"/>
    </source>
</evidence>
<dbReference type="InterPro" id="IPR054580">
    <property type="entry name" value="SlmA-like_C"/>
</dbReference>
<keyword evidence="9" id="KW-1185">Reference proteome</keyword>
<feature type="DNA-binding region" description="H-T-H motif" evidence="6">
    <location>
        <begin position="43"/>
        <end position="62"/>
    </location>
</feature>
<evidence type="ECO:0000256" key="6">
    <source>
        <dbReference type="PROSITE-ProRule" id="PRU00335"/>
    </source>
</evidence>
<evidence type="ECO:0000256" key="1">
    <source>
        <dbReference type="ARBA" id="ARBA00022490"/>
    </source>
</evidence>
<comment type="subunit">
    <text evidence="5">Homodimer. Interacts with FtsZ.</text>
</comment>
<feature type="domain" description="HTH tetR-type" evidence="7">
    <location>
        <begin position="20"/>
        <end position="80"/>
    </location>
</feature>
<gene>
    <name evidence="5 8" type="primary">slmA</name>
    <name evidence="8" type="ORF">M3P05_07190</name>
</gene>
<keyword evidence="1 5" id="KW-0963">Cytoplasm</keyword>
<dbReference type="Pfam" id="PF22276">
    <property type="entry name" value="SlmA-like_C"/>
    <property type="match status" value="1"/>
</dbReference>
<dbReference type="Proteomes" id="UP001203338">
    <property type="component" value="Unassembled WGS sequence"/>
</dbReference>
<name>A0ABT0PG28_9GAMM</name>
<sequence>MDKAQQKDLQKETVSRKDRLSRKDQILQALAHMLESNPGERITTARLAQEVGVSEAALYRHFPSKAKMFEGLIGFIEDSLFSRVSRIINEEEHALVACQRILTLLLIFCEKNPGLTRILTGDALNGETDRLRTRIVQLFERLETQIRQILRDAEIKDGLRTQMTHTATANMLLALAEGRINQFVRSRFRRKPSENWDDQWKAISQGVFRN</sequence>
<dbReference type="InterPro" id="IPR001647">
    <property type="entry name" value="HTH_TetR"/>
</dbReference>
<evidence type="ECO:0000313" key="8">
    <source>
        <dbReference type="EMBL" id="MCL6269722.1"/>
    </source>
</evidence>
<comment type="subcellular location">
    <subcellularLocation>
        <location evidence="5">Cytoplasm</location>
        <location evidence="5">Nucleoid</location>
    </subcellularLocation>
</comment>
<dbReference type="SUPFAM" id="SSF48498">
    <property type="entry name" value="Tetracyclin repressor-like, C-terminal domain"/>
    <property type="match status" value="1"/>
</dbReference>
<dbReference type="NCBIfam" id="NF007015">
    <property type="entry name" value="PRK09480.1"/>
    <property type="match status" value="1"/>
</dbReference>
<dbReference type="PROSITE" id="PS50977">
    <property type="entry name" value="HTH_TETR_2"/>
    <property type="match status" value="1"/>
</dbReference>
<evidence type="ECO:0000256" key="5">
    <source>
        <dbReference type="HAMAP-Rule" id="MF_01839"/>
    </source>
</evidence>
<evidence type="ECO:0000256" key="2">
    <source>
        <dbReference type="ARBA" id="ARBA00022618"/>
    </source>
</evidence>
<dbReference type="InterPro" id="IPR050624">
    <property type="entry name" value="HTH-type_Tx_Regulator"/>
</dbReference>
<evidence type="ECO:0000256" key="3">
    <source>
        <dbReference type="ARBA" id="ARBA00023125"/>
    </source>
</evidence>
<accession>A0ABT0PG28</accession>
<comment type="similarity">
    <text evidence="5">Belongs to the nucleoid occlusion factor SlmA family.</text>
</comment>
<evidence type="ECO:0000259" key="7">
    <source>
        <dbReference type="PROSITE" id="PS50977"/>
    </source>
</evidence>
<dbReference type="InterPro" id="IPR036271">
    <property type="entry name" value="Tet_transcr_reg_TetR-rel_C_sf"/>
</dbReference>
<keyword evidence="4 5" id="KW-0131">Cell cycle</keyword>
<organism evidence="8 9">
    <name type="scientific">Parendozoicomonas callyspongiae</name>
    <dbReference type="NCBI Taxonomy" id="2942213"/>
    <lineage>
        <taxon>Bacteria</taxon>
        <taxon>Pseudomonadati</taxon>
        <taxon>Pseudomonadota</taxon>
        <taxon>Gammaproteobacteria</taxon>
        <taxon>Oceanospirillales</taxon>
        <taxon>Endozoicomonadaceae</taxon>
        <taxon>Parendozoicomonas</taxon>
    </lineage>
</organism>
<keyword evidence="3 5" id="KW-0238">DNA-binding</keyword>
<dbReference type="PANTHER" id="PTHR43479:SF11">
    <property type="entry name" value="ACREF_ENVCD OPERON REPRESSOR-RELATED"/>
    <property type="match status" value="1"/>
</dbReference>
<comment type="caution">
    <text evidence="8">The sequence shown here is derived from an EMBL/GenBank/DDBJ whole genome shotgun (WGS) entry which is preliminary data.</text>
</comment>
<protein>
    <recommendedName>
        <fullName evidence="5">Nucleoid occlusion factor SlmA</fullName>
    </recommendedName>
</protein>
<proteinExistence type="inferred from homology"/>
<dbReference type="PANTHER" id="PTHR43479">
    <property type="entry name" value="ACREF/ENVCD OPERON REPRESSOR-RELATED"/>
    <property type="match status" value="1"/>
</dbReference>
<dbReference type="Gene3D" id="1.10.357.10">
    <property type="entry name" value="Tetracycline Repressor, domain 2"/>
    <property type="match status" value="1"/>
</dbReference>
<keyword evidence="2 5" id="KW-0132">Cell division</keyword>
<comment type="function">
    <text evidence="5">Required for nucleoid occlusion (NO) phenomenon, which prevents Z-ring formation and cell division over the nucleoid. Acts as a DNA-associated cell division inhibitor that binds simultaneously chromosomal DNA and FtsZ, and disrupts the assembly of FtsZ polymers. SlmA-DNA-binding sequences (SBS) are dispersed on non-Ter regions of the chromosome, preventing FtsZ polymerization at these regions.</text>
</comment>
<dbReference type="SUPFAM" id="SSF46689">
    <property type="entry name" value="Homeodomain-like"/>
    <property type="match status" value="1"/>
</dbReference>
<dbReference type="HAMAP" id="MF_01839">
    <property type="entry name" value="NO_factor_SlmA"/>
    <property type="match status" value="1"/>
</dbReference>
<dbReference type="RefSeq" id="WP_249698799.1">
    <property type="nucleotide sequence ID" value="NZ_JAMFLX010000007.1"/>
</dbReference>
<dbReference type="EMBL" id="JAMFLX010000007">
    <property type="protein sequence ID" value="MCL6269722.1"/>
    <property type="molecule type" value="Genomic_DNA"/>
</dbReference>
<dbReference type="Pfam" id="PF00440">
    <property type="entry name" value="TetR_N"/>
    <property type="match status" value="1"/>
</dbReference>
<dbReference type="InterPro" id="IPR023769">
    <property type="entry name" value="NO_SlmA"/>
</dbReference>
<evidence type="ECO:0000313" key="9">
    <source>
        <dbReference type="Proteomes" id="UP001203338"/>
    </source>
</evidence>
<reference evidence="8 9" key="1">
    <citation type="submission" date="2022-05" db="EMBL/GenBank/DDBJ databases">
        <authorList>
            <person name="Park J.-S."/>
        </authorList>
    </citation>
    <scope>NUCLEOTIDE SEQUENCE [LARGE SCALE GENOMIC DNA]</scope>
    <source>
        <strain evidence="8 9">2012CJ34-2</strain>
    </source>
</reference>